<dbReference type="EMBL" id="CP073581">
    <property type="protein sequence ID" value="QUJ76959.1"/>
    <property type="molecule type" value="Genomic_DNA"/>
</dbReference>
<dbReference type="Proteomes" id="UP000683291">
    <property type="component" value="Chromosome 1"/>
</dbReference>
<reference evidence="1" key="1">
    <citation type="submission" date="2021-04" db="EMBL/GenBank/DDBJ databases">
        <title>Complete genome sequence for Sulfitobacter sp. strain JK7-1.</title>
        <authorList>
            <person name="Park S.-J."/>
        </authorList>
    </citation>
    <scope>NUCLEOTIDE SEQUENCE</scope>
    <source>
        <strain evidence="1">JK7-1</strain>
    </source>
</reference>
<keyword evidence="2" id="KW-1185">Reference proteome</keyword>
<sequence length="111" mass="12362">MEKRTEDVKFKVTASEKEIIERKAEKARYNTRAAYLRDSALLGAPVHLTDIALSIGQLSLLCNELLCEADESDPCNRPLSGSEAKKAVKKIMLTCDAVRHELQEITSCARI</sequence>
<dbReference type="KEGG" id="sual:KDD17_02600"/>
<evidence type="ECO:0000313" key="2">
    <source>
        <dbReference type="Proteomes" id="UP000683291"/>
    </source>
</evidence>
<name>A0A975JEE9_9RHOB</name>
<evidence type="ECO:0008006" key="3">
    <source>
        <dbReference type="Google" id="ProtNLM"/>
    </source>
</evidence>
<accession>A0A975JEE9</accession>
<evidence type="ECO:0000313" key="1">
    <source>
        <dbReference type="EMBL" id="QUJ76959.1"/>
    </source>
</evidence>
<dbReference type="AlphaFoldDB" id="A0A975JEE9"/>
<dbReference type="Pfam" id="PF21983">
    <property type="entry name" value="NikA-like"/>
    <property type="match status" value="1"/>
</dbReference>
<protein>
    <recommendedName>
        <fullName evidence="3">Mobilization protein</fullName>
    </recommendedName>
</protein>
<proteinExistence type="predicted"/>
<gene>
    <name evidence="1" type="ORF">KDD17_02600</name>
</gene>
<dbReference type="InterPro" id="IPR053842">
    <property type="entry name" value="NikA-like"/>
</dbReference>
<dbReference type="RefSeq" id="WP_212705155.1">
    <property type="nucleotide sequence ID" value="NZ_CP073581.1"/>
</dbReference>
<organism evidence="1 2">
    <name type="scientific">Sulfitobacter albidus</name>
    <dbReference type="NCBI Taxonomy" id="2829501"/>
    <lineage>
        <taxon>Bacteria</taxon>
        <taxon>Pseudomonadati</taxon>
        <taxon>Pseudomonadota</taxon>
        <taxon>Alphaproteobacteria</taxon>
        <taxon>Rhodobacterales</taxon>
        <taxon>Roseobacteraceae</taxon>
        <taxon>Sulfitobacter</taxon>
    </lineage>
</organism>